<proteinExistence type="predicted"/>
<reference evidence="1 2" key="1">
    <citation type="journal article" date="2010" name="Nature">
        <title>Genome sequencing and analysis of the model grass Brachypodium distachyon.</title>
        <authorList>
            <consortium name="International Brachypodium Initiative"/>
        </authorList>
    </citation>
    <scope>NUCLEOTIDE SEQUENCE [LARGE SCALE GENOMIC DNA]</scope>
    <source>
        <strain evidence="1 2">Bd21</strain>
    </source>
</reference>
<dbReference type="EnsemblPlants" id="PNT71878">
    <property type="protein sequence ID" value="PNT71878"/>
    <property type="gene ID" value="BRADI_2g36779v3"/>
</dbReference>
<dbReference type="InParanoid" id="A0A2K2DC72"/>
<sequence>MLNPRIVCSVMIMPLKMVDHLFFSCPFSQSFWWKLGFDCGTPISILLTCSYQLVRISCIILVLRRLLFWDVGASLWNHSNNIIFHAAFFMFQNYFTDVRHRAKPSLKEGMQFLYSYTALYIYPSFIII</sequence>
<gene>
    <name evidence="1" type="ORF">BRADI_2g36779v3</name>
</gene>
<reference evidence="1" key="2">
    <citation type="submission" date="2017-06" db="EMBL/GenBank/DDBJ databases">
        <title>WGS assembly of Brachypodium distachyon.</title>
        <authorList>
            <consortium name="The International Brachypodium Initiative"/>
            <person name="Lucas S."/>
            <person name="Harmon-Smith M."/>
            <person name="Lail K."/>
            <person name="Tice H."/>
            <person name="Grimwood J."/>
            <person name="Bruce D."/>
            <person name="Barry K."/>
            <person name="Shu S."/>
            <person name="Lindquist E."/>
            <person name="Wang M."/>
            <person name="Pitluck S."/>
            <person name="Vogel J.P."/>
            <person name="Garvin D.F."/>
            <person name="Mockler T.C."/>
            <person name="Schmutz J."/>
            <person name="Rokhsar D."/>
            <person name="Bevan M.W."/>
        </authorList>
    </citation>
    <scope>NUCLEOTIDE SEQUENCE</scope>
    <source>
        <strain evidence="1">Bd21</strain>
    </source>
</reference>
<evidence type="ECO:0000313" key="1">
    <source>
        <dbReference type="EMBL" id="PNT71878.1"/>
    </source>
</evidence>
<evidence type="ECO:0008006" key="4">
    <source>
        <dbReference type="Google" id="ProtNLM"/>
    </source>
</evidence>
<keyword evidence="3" id="KW-1185">Reference proteome</keyword>
<protein>
    <recommendedName>
        <fullName evidence="4">Reverse transcriptase zinc-binding domain-containing protein</fullName>
    </recommendedName>
</protein>
<dbReference type="EMBL" id="CM000881">
    <property type="protein sequence ID" value="PNT71878.1"/>
    <property type="molecule type" value="Genomic_DNA"/>
</dbReference>
<evidence type="ECO:0000313" key="2">
    <source>
        <dbReference type="EnsemblPlants" id="PNT71878"/>
    </source>
</evidence>
<name>A0A2K2DC72_BRADI</name>
<evidence type="ECO:0000313" key="3">
    <source>
        <dbReference type="Proteomes" id="UP000008810"/>
    </source>
</evidence>
<accession>A0A2K2DC72</accession>
<organism evidence="1">
    <name type="scientific">Brachypodium distachyon</name>
    <name type="common">Purple false brome</name>
    <name type="synonym">Trachynia distachya</name>
    <dbReference type="NCBI Taxonomy" id="15368"/>
    <lineage>
        <taxon>Eukaryota</taxon>
        <taxon>Viridiplantae</taxon>
        <taxon>Streptophyta</taxon>
        <taxon>Embryophyta</taxon>
        <taxon>Tracheophyta</taxon>
        <taxon>Spermatophyta</taxon>
        <taxon>Magnoliopsida</taxon>
        <taxon>Liliopsida</taxon>
        <taxon>Poales</taxon>
        <taxon>Poaceae</taxon>
        <taxon>BOP clade</taxon>
        <taxon>Pooideae</taxon>
        <taxon>Stipodae</taxon>
        <taxon>Brachypodieae</taxon>
        <taxon>Brachypodium</taxon>
    </lineage>
</organism>
<dbReference type="Proteomes" id="UP000008810">
    <property type="component" value="Chromosome 2"/>
</dbReference>
<dbReference type="FunCoup" id="A0A2K2DC72">
    <property type="interactions" value="237"/>
</dbReference>
<dbReference type="AlphaFoldDB" id="A0A2K2DC72"/>
<dbReference type="Gramene" id="PNT71878">
    <property type="protein sequence ID" value="PNT71878"/>
    <property type="gene ID" value="BRADI_2g36779v3"/>
</dbReference>
<reference evidence="2" key="3">
    <citation type="submission" date="2018-08" db="UniProtKB">
        <authorList>
            <consortium name="EnsemblPlants"/>
        </authorList>
    </citation>
    <scope>IDENTIFICATION</scope>
    <source>
        <strain evidence="2">cv. Bd21</strain>
    </source>
</reference>